<feature type="compositionally biased region" description="Basic residues" evidence="1">
    <location>
        <begin position="225"/>
        <end position="235"/>
    </location>
</feature>
<evidence type="ECO:0000313" key="2">
    <source>
        <dbReference type="EMBL" id="OIT02116.1"/>
    </source>
</evidence>
<feature type="region of interest" description="Disordered" evidence="1">
    <location>
        <begin position="98"/>
        <end position="123"/>
    </location>
</feature>
<dbReference type="Gramene" id="OIT02116">
    <property type="protein sequence ID" value="OIT02116"/>
    <property type="gene ID" value="A4A49_10247"/>
</dbReference>
<proteinExistence type="predicted"/>
<keyword evidence="3" id="KW-1185">Reference proteome</keyword>
<name>A0A1J6ICJ4_NICAT</name>
<dbReference type="EMBL" id="MJEQ01037188">
    <property type="protein sequence ID" value="OIT02116.1"/>
    <property type="molecule type" value="Genomic_DNA"/>
</dbReference>
<dbReference type="SMR" id="A0A1J6ICJ4"/>
<protein>
    <submittedName>
        <fullName evidence="2">Uncharacterized protein</fullName>
    </submittedName>
</protein>
<comment type="caution">
    <text evidence="2">The sequence shown here is derived from an EMBL/GenBank/DDBJ whole genome shotgun (WGS) entry which is preliminary data.</text>
</comment>
<dbReference type="AlphaFoldDB" id="A0A1J6ICJ4"/>
<dbReference type="STRING" id="49451.A0A1J6ICJ4"/>
<accession>A0A1J6ICJ4</accession>
<sequence>MPFYRILRMGCGVSKIDANGVATPNRILPNFPNRRRHKECTPSKKEPLLLMHEIPDEDHANNRHSISAPKCDDNMSCVTSEGSNEKRVAKIMAIVQAEEKNNEGGGVHENEENGGEKDDNNDDDLRAINKVRVDEEDGDVYPGSPSFRVYFTDTDVESNNNDVAAGNNKVGLKDITPVAATTISSTKEYCVVKEEKKEIRKKSFRNVLPRNLLNVRSSSNSSTRSTHHHNTHHPA</sequence>
<dbReference type="OMA" id="HANNRHS"/>
<evidence type="ECO:0000256" key="1">
    <source>
        <dbReference type="SAM" id="MobiDB-lite"/>
    </source>
</evidence>
<evidence type="ECO:0000313" key="3">
    <source>
        <dbReference type="Proteomes" id="UP000187609"/>
    </source>
</evidence>
<reference evidence="2" key="1">
    <citation type="submission" date="2016-11" db="EMBL/GenBank/DDBJ databases">
        <title>The genome of Nicotiana attenuata.</title>
        <authorList>
            <person name="Xu S."/>
            <person name="Brockmoeller T."/>
            <person name="Gaquerel E."/>
            <person name="Navarro A."/>
            <person name="Kuhl H."/>
            <person name="Gase K."/>
            <person name="Ling Z."/>
            <person name="Zhou W."/>
            <person name="Kreitzer C."/>
            <person name="Stanke M."/>
            <person name="Tang H."/>
            <person name="Lyons E."/>
            <person name="Pandey P."/>
            <person name="Pandey S.P."/>
            <person name="Timmermann B."/>
            <person name="Baldwin I.T."/>
        </authorList>
    </citation>
    <scope>NUCLEOTIDE SEQUENCE [LARGE SCALE GENOMIC DNA]</scope>
    <source>
        <strain evidence="2">UT</strain>
    </source>
</reference>
<feature type="region of interest" description="Disordered" evidence="1">
    <location>
        <begin position="211"/>
        <end position="235"/>
    </location>
</feature>
<dbReference type="OrthoDB" id="1304605at2759"/>
<dbReference type="KEGG" id="nau:109228251"/>
<organism evidence="2 3">
    <name type="scientific">Nicotiana attenuata</name>
    <name type="common">Coyote tobacco</name>
    <dbReference type="NCBI Taxonomy" id="49451"/>
    <lineage>
        <taxon>Eukaryota</taxon>
        <taxon>Viridiplantae</taxon>
        <taxon>Streptophyta</taxon>
        <taxon>Embryophyta</taxon>
        <taxon>Tracheophyta</taxon>
        <taxon>Spermatophyta</taxon>
        <taxon>Magnoliopsida</taxon>
        <taxon>eudicotyledons</taxon>
        <taxon>Gunneridae</taxon>
        <taxon>Pentapetalae</taxon>
        <taxon>asterids</taxon>
        <taxon>lamiids</taxon>
        <taxon>Solanales</taxon>
        <taxon>Solanaceae</taxon>
        <taxon>Nicotianoideae</taxon>
        <taxon>Nicotianeae</taxon>
        <taxon>Nicotiana</taxon>
    </lineage>
</organism>
<gene>
    <name evidence="2" type="ORF">A4A49_10247</name>
</gene>
<dbReference type="Proteomes" id="UP000187609">
    <property type="component" value="Unassembled WGS sequence"/>
</dbReference>